<keyword evidence="3" id="KW-1185">Reference proteome</keyword>
<accession>A0ABV5M601</accession>
<keyword evidence="1" id="KW-0732">Signal</keyword>
<organism evidence="2 3">
    <name type="scientific">Dactylosporangium vinaceum</name>
    <dbReference type="NCBI Taxonomy" id="53362"/>
    <lineage>
        <taxon>Bacteria</taxon>
        <taxon>Bacillati</taxon>
        <taxon>Actinomycetota</taxon>
        <taxon>Actinomycetes</taxon>
        <taxon>Micromonosporales</taxon>
        <taxon>Micromonosporaceae</taxon>
        <taxon>Dactylosporangium</taxon>
    </lineage>
</organism>
<reference evidence="2 3" key="1">
    <citation type="submission" date="2024-09" db="EMBL/GenBank/DDBJ databases">
        <authorList>
            <person name="Sun Q."/>
            <person name="Mori K."/>
        </authorList>
    </citation>
    <scope>NUCLEOTIDE SEQUENCE [LARGE SCALE GENOMIC DNA]</scope>
    <source>
        <strain evidence="2 3">JCM 3307</strain>
    </source>
</reference>
<sequence>MGKIVLAAALILTVSTACGPVRAPAAPAAATCTSGPAPSAGSPQRPAAVTDAARAFLGTLDTDQQAAAGGGLRLESLSNVQRAAALGVLKAGLSDESYQKVLDATGTALGACRIRLSGAPAAAGPWSVRFDGPGLALDLTVADAAVSVSPAALDGPGTAPACGG</sequence>
<gene>
    <name evidence="2" type="ORF">ACFFTR_14475</name>
</gene>
<name>A0ABV5M601_9ACTN</name>
<evidence type="ECO:0000256" key="1">
    <source>
        <dbReference type="SAM" id="SignalP"/>
    </source>
</evidence>
<dbReference type="Proteomes" id="UP001589608">
    <property type="component" value="Unassembled WGS sequence"/>
</dbReference>
<dbReference type="Pfam" id="PF12006">
    <property type="entry name" value="DUF3500"/>
    <property type="match status" value="1"/>
</dbReference>
<feature type="chain" id="PRO_5047105540" evidence="1">
    <location>
        <begin position="20"/>
        <end position="164"/>
    </location>
</feature>
<proteinExistence type="predicted"/>
<comment type="caution">
    <text evidence="2">The sequence shown here is derived from an EMBL/GenBank/DDBJ whole genome shotgun (WGS) entry which is preliminary data.</text>
</comment>
<dbReference type="PROSITE" id="PS51257">
    <property type="entry name" value="PROKAR_LIPOPROTEIN"/>
    <property type="match status" value="1"/>
</dbReference>
<evidence type="ECO:0000313" key="2">
    <source>
        <dbReference type="EMBL" id="MFB9444281.1"/>
    </source>
</evidence>
<dbReference type="InterPro" id="IPR021889">
    <property type="entry name" value="DUF3500"/>
</dbReference>
<protein>
    <submittedName>
        <fullName evidence="2">DUF3500 domain-containing protein</fullName>
    </submittedName>
</protein>
<dbReference type="EMBL" id="JBHMCA010000025">
    <property type="protein sequence ID" value="MFB9444281.1"/>
    <property type="molecule type" value="Genomic_DNA"/>
</dbReference>
<evidence type="ECO:0000313" key="3">
    <source>
        <dbReference type="Proteomes" id="UP001589608"/>
    </source>
</evidence>
<dbReference type="RefSeq" id="WP_223105075.1">
    <property type="nucleotide sequence ID" value="NZ_CP061913.1"/>
</dbReference>
<feature type="signal peptide" evidence="1">
    <location>
        <begin position="1"/>
        <end position="19"/>
    </location>
</feature>